<proteinExistence type="predicted"/>
<keyword evidence="2" id="KW-0687">Ribonucleoprotein</keyword>
<protein>
    <submittedName>
        <fullName evidence="5">Ribosomal protein S10</fullName>
    </submittedName>
</protein>
<geneLocation type="mitochondrion" evidence="5"/>
<keyword evidence="5" id="KW-0496">Mitochondrion</keyword>
<sequence length="289" mass="33644">MLIKKQHNKNNTANENQLSELKQRSTFSESRNFTLAFIHPLMQRVYQKGVSKSNHVEIPQNSELIIGFRSYAICQMEDLRSAINTVEKLIYYLNSLCAKQLHGDFELCTIRSVLYSKAKQRVYQKSHNQFSPVVLGFFTSSYTDLLNCQSIILPRYQKQQRKHKMIYYTNSNKSNSRIVGSQLTNNLKQNSFERVQQSYYFDRCFFKLSKQFSSLSAINAKLVQRKNSKKLLTLTRSPFVFKKTREQFSLQTISSHITITLANAAQKQFLIKNLGLLKLPVELKVISRN</sequence>
<feature type="compositionally biased region" description="Polar residues" evidence="3">
    <location>
        <begin position="9"/>
        <end position="23"/>
    </location>
</feature>
<dbReference type="InterPro" id="IPR027486">
    <property type="entry name" value="Ribosomal_uS10_dom"/>
</dbReference>
<dbReference type="EMBL" id="MT179359">
    <property type="protein sequence ID" value="QOL10410.1"/>
    <property type="molecule type" value="Genomic_DNA"/>
</dbReference>
<evidence type="ECO:0000256" key="3">
    <source>
        <dbReference type="SAM" id="MobiDB-lite"/>
    </source>
</evidence>
<evidence type="ECO:0000313" key="5">
    <source>
        <dbReference type="EMBL" id="QOL10410.1"/>
    </source>
</evidence>
<gene>
    <name evidence="5" type="primary">rps10</name>
</gene>
<dbReference type="Pfam" id="PF00338">
    <property type="entry name" value="Ribosomal_S10"/>
    <property type="match status" value="1"/>
</dbReference>
<accession>A0A7L9R4Y6</accession>
<keyword evidence="1 5" id="KW-0689">Ribosomal protein</keyword>
<dbReference type="GO" id="GO:1990904">
    <property type="term" value="C:ribonucleoprotein complex"/>
    <property type="evidence" value="ECO:0007669"/>
    <property type="project" value="UniProtKB-KW"/>
</dbReference>
<evidence type="ECO:0000259" key="4">
    <source>
        <dbReference type="Pfam" id="PF00338"/>
    </source>
</evidence>
<feature type="domain" description="Small ribosomal subunit protein uS10" evidence="4">
    <location>
        <begin position="216"/>
        <end position="266"/>
    </location>
</feature>
<evidence type="ECO:0000256" key="2">
    <source>
        <dbReference type="ARBA" id="ARBA00023274"/>
    </source>
</evidence>
<name>A0A7L9R4Y6_9CHLO</name>
<reference evidence="5" key="1">
    <citation type="journal article" date="2021" name="J.">
        <title>Foliose Ulva Species Show Considerable Inter-Specific Genetic Diversity, Low Intra-Specific Genetic Variation, and the Rare Occurrence of Inter-Specific Hybrids in the Wild.</title>
        <authorList>
            <person name="Fort A."/>
            <person name="McHale M."/>
            <person name="Cascella K."/>
            <person name="Potin P."/>
            <person name="Usadel B."/>
            <person name="Guiry M.D."/>
            <person name="Sulpice R."/>
        </authorList>
    </citation>
    <scope>NUCLEOTIDE SEQUENCE</scope>
    <source>
        <strain evidence="5">U112</strain>
    </source>
</reference>
<dbReference type="Gene3D" id="3.30.70.600">
    <property type="entry name" value="Ribosomal protein S10 domain"/>
    <property type="match status" value="1"/>
</dbReference>
<dbReference type="AlphaFoldDB" id="A0A7L9R4Y6"/>
<dbReference type="SUPFAM" id="SSF54999">
    <property type="entry name" value="Ribosomal protein S10"/>
    <property type="match status" value="1"/>
</dbReference>
<feature type="region of interest" description="Disordered" evidence="3">
    <location>
        <begin position="1"/>
        <end position="23"/>
    </location>
</feature>
<evidence type="ECO:0000256" key="1">
    <source>
        <dbReference type="ARBA" id="ARBA00022980"/>
    </source>
</evidence>
<dbReference type="InterPro" id="IPR036838">
    <property type="entry name" value="Ribosomal_uS10_dom_sf"/>
</dbReference>
<dbReference type="GO" id="GO:0005840">
    <property type="term" value="C:ribosome"/>
    <property type="evidence" value="ECO:0007669"/>
    <property type="project" value="UniProtKB-KW"/>
</dbReference>
<organism evidence="5">
    <name type="scientific">Ulva rigida</name>
    <dbReference type="NCBI Taxonomy" id="75689"/>
    <lineage>
        <taxon>Eukaryota</taxon>
        <taxon>Viridiplantae</taxon>
        <taxon>Chlorophyta</taxon>
        <taxon>core chlorophytes</taxon>
        <taxon>Ulvophyceae</taxon>
        <taxon>OUU clade</taxon>
        <taxon>Ulvales</taxon>
        <taxon>Ulvaceae</taxon>
        <taxon>Ulva</taxon>
    </lineage>
</organism>
<dbReference type="RefSeq" id="YP_010021569.1">
    <property type="nucleotide sequence ID" value="NC_053633.1"/>
</dbReference>
<dbReference type="GeneID" id="63359006"/>